<dbReference type="InterPro" id="IPR032534">
    <property type="entry name" value="EcxA_zinc-bd"/>
</dbReference>
<keyword evidence="4" id="KW-1185">Reference proteome</keyword>
<organism evidence="3 4">
    <name type="scientific">Rhodothermus profundi</name>
    <dbReference type="NCBI Taxonomy" id="633813"/>
    <lineage>
        <taxon>Bacteria</taxon>
        <taxon>Pseudomonadati</taxon>
        <taxon>Rhodothermota</taxon>
        <taxon>Rhodothermia</taxon>
        <taxon>Rhodothermales</taxon>
        <taxon>Rhodothermaceae</taxon>
        <taxon>Rhodothermus</taxon>
    </lineage>
</organism>
<dbReference type="EMBL" id="FRAU01000002">
    <property type="protein sequence ID" value="SHK34253.1"/>
    <property type="molecule type" value="Genomic_DNA"/>
</dbReference>
<proteinExistence type="predicted"/>
<dbReference type="PANTHER" id="PTHR38478">
    <property type="entry name" value="PEPTIDASE M1A AND M12B"/>
    <property type="match status" value="1"/>
</dbReference>
<dbReference type="STRING" id="633813.SAMN04488087_0919"/>
<protein>
    <recommendedName>
        <fullName evidence="5">Zinc-dependent metalloprotease</fullName>
    </recommendedName>
</protein>
<dbReference type="SUPFAM" id="SSF55486">
    <property type="entry name" value="Metalloproteases ('zincins'), catalytic domain"/>
    <property type="match status" value="1"/>
</dbReference>
<dbReference type="Pfam" id="PF17148">
    <property type="entry name" value="DUF5117"/>
    <property type="match status" value="1"/>
</dbReference>
<accession>A0A1M6RP78</accession>
<name>A0A1M6RP78_9BACT</name>
<dbReference type="PANTHER" id="PTHR38478:SF1">
    <property type="entry name" value="ZINC DEPENDENT METALLOPROTEASE DOMAIN LIPOPROTEIN"/>
    <property type="match status" value="1"/>
</dbReference>
<evidence type="ECO:0000259" key="2">
    <source>
        <dbReference type="Pfam" id="PF17148"/>
    </source>
</evidence>
<evidence type="ECO:0008006" key="5">
    <source>
        <dbReference type="Google" id="ProtNLM"/>
    </source>
</evidence>
<sequence>MQSQAVYKSPGKAMRHRFLLLALPALWTSLLFAQELPNIDTFTQGMVRHEGLLTVHVDTLNGKLYLEVVPSEASLLLVPALPAGLGSNDVGLDRGLFGEERVVQFRRTGNQILLYAPNLTYRALTGDAPAQRAVEEAFAAAVLWRFPVVARQGNRFLVDATDFALHDAMDVVGRLRRTRQGTFRLDRDRSTILFEAVKAFPQNIVIDALLTFSSDQPGRFVRQVAAVPEHVTLRQRLMFVALPPPGYQPRLHDPRSGFFHLTFYDYTSPVGEPLARRWIVRHRLQKKDPHAPVSEPVKPIVYYVDPGAPEPIRQALIEGASWWAEAFEAAGFRNAFRVELLPDTADPLDVRYNVIQWVHRATRGWSYGRTIIDPRTGEIIKGHVTLGSLRIRQDYLIFEGLLAPYDSAHAQGYPPQADPMLQLALARIRQLAAHEVGHTLGLQHNFAASVNDRASVMDYPAPYVRVRADGSLDVSEAYDTGIGAWDKVAIRYGYSQFPPGTDETAALEAILEEATRQGLHFITDADARPPGGAHPLAHLWDNGTDAVEALHRELRVRQIALERFGLHNLRAGRPLATLEEVLVPIYLWHRYQTEATVKLIGGAFYTYALRSEAMPDAPIVRPVPGATQRAALNALLTIVQPATLRLPASLRTLIPPRPPGYPPHRELFARRTAPLFDPIAPAEAAARQVFDLLLQPERLSRLRYQVFVNPELPSLTEVLHQITRRVWQAAIPDDPYEAHLQRVVQTAWTAGLLERVQDHQTPIDVRVELEAHLQTLADWLAQHPGPDAATRAHRRYHRAWILRFLNRTFTPEAPTFPRLELPPGAPIGLLDPVLQPPRQLLRAMDWTGCALGLP</sequence>
<dbReference type="GO" id="GO:0008237">
    <property type="term" value="F:metallopeptidase activity"/>
    <property type="evidence" value="ECO:0007669"/>
    <property type="project" value="InterPro"/>
</dbReference>
<evidence type="ECO:0000259" key="1">
    <source>
        <dbReference type="Pfam" id="PF16313"/>
    </source>
</evidence>
<dbReference type="CDD" id="cd04276">
    <property type="entry name" value="ZnMc_MMP_like_2"/>
    <property type="match status" value="1"/>
</dbReference>
<dbReference type="Pfam" id="PF16313">
    <property type="entry name" value="DUF4953"/>
    <property type="match status" value="1"/>
</dbReference>
<gene>
    <name evidence="3" type="ORF">SAMN04488087_0919</name>
</gene>
<dbReference type="Gene3D" id="3.40.390.10">
    <property type="entry name" value="Collagenase (Catalytic Domain)"/>
    <property type="match status" value="1"/>
</dbReference>
<feature type="domain" description="DUF5117" evidence="2">
    <location>
        <begin position="98"/>
        <end position="287"/>
    </location>
</feature>
<feature type="domain" description="EcxA zinc-binding" evidence="1">
    <location>
        <begin position="419"/>
        <end position="730"/>
    </location>
</feature>
<dbReference type="Proteomes" id="UP000185812">
    <property type="component" value="Unassembled WGS sequence"/>
</dbReference>
<evidence type="ECO:0000313" key="3">
    <source>
        <dbReference type="EMBL" id="SHK34253.1"/>
    </source>
</evidence>
<reference evidence="4" key="1">
    <citation type="submission" date="2016-11" db="EMBL/GenBank/DDBJ databases">
        <authorList>
            <person name="Varghese N."/>
            <person name="Submissions S."/>
        </authorList>
    </citation>
    <scope>NUCLEOTIDE SEQUENCE [LARGE SCALE GENOMIC DNA]</scope>
    <source>
        <strain evidence="4">DSM 22212</strain>
    </source>
</reference>
<dbReference type="AlphaFoldDB" id="A0A1M6RP78"/>
<dbReference type="InterPro" id="IPR024079">
    <property type="entry name" value="MetalloPept_cat_dom_sf"/>
</dbReference>
<evidence type="ECO:0000313" key="4">
    <source>
        <dbReference type="Proteomes" id="UP000185812"/>
    </source>
</evidence>
<dbReference type="InterPro" id="IPR034032">
    <property type="entry name" value="Zn_MMP-like_bac"/>
</dbReference>
<dbReference type="InterPro" id="IPR033413">
    <property type="entry name" value="DUF5117"/>
</dbReference>